<accession>A0A4P9XTP0</accession>
<dbReference type="OrthoDB" id="405996at2759"/>
<comment type="subcellular location">
    <subcellularLocation>
        <location evidence="1">Endomembrane system</location>
    </subcellularLocation>
</comment>
<dbReference type="Pfam" id="PF02383">
    <property type="entry name" value="Syja_N"/>
    <property type="match status" value="1"/>
</dbReference>
<reference evidence="7" key="1">
    <citation type="journal article" date="2018" name="Nat. Microbiol.">
        <title>Leveraging single-cell genomics to expand the fungal tree of life.</title>
        <authorList>
            <person name="Ahrendt S.R."/>
            <person name="Quandt C.A."/>
            <person name="Ciobanu D."/>
            <person name="Clum A."/>
            <person name="Salamov A."/>
            <person name="Andreopoulos B."/>
            <person name="Cheng J.F."/>
            <person name="Woyke T."/>
            <person name="Pelin A."/>
            <person name="Henrissat B."/>
            <person name="Reynolds N.K."/>
            <person name="Benny G.L."/>
            <person name="Smith M.E."/>
            <person name="James T.Y."/>
            <person name="Grigoriev I.V."/>
        </authorList>
    </citation>
    <scope>NUCLEOTIDE SEQUENCE [LARGE SCALE GENOMIC DNA]</scope>
    <source>
        <strain evidence="7">RSA 1356</strain>
    </source>
</reference>
<dbReference type="PANTHER" id="PTHR45738">
    <property type="entry name" value="POLYPHOSPHOINOSITIDE PHOSPHATASE"/>
    <property type="match status" value="1"/>
</dbReference>
<dbReference type="InterPro" id="IPR002013">
    <property type="entry name" value="SAC_dom"/>
</dbReference>
<dbReference type="GO" id="GO:0046856">
    <property type="term" value="P:phosphatidylinositol dephosphorylation"/>
    <property type="evidence" value="ECO:0007669"/>
    <property type="project" value="InterPro"/>
</dbReference>
<evidence type="ECO:0000256" key="1">
    <source>
        <dbReference type="ARBA" id="ARBA00004308"/>
    </source>
</evidence>
<dbReference type="GO" id="GO:0043813">
    <property type="term" value="F:phosphatidylinositol-3,5-bisphosphate 5-phosphatase activity"/>
    <property type="evidence" value="ECO:0007669"/>
    <property type="project" value="InterPro"/>
</dbReference>
<proteinExistence type="predicted"/>
<gene>
    <name evidence="6" type="ORF">THASP1DRAFT_28664</name>
</gene>
<evidence type="ECO:0000313" key="6">
    <source>
        <dbReference type="EMBL" id="RKP09533.1"/>
    </source>
</evidence>
<evidence type="ECO:0000259" key="5">
    <source>
        <dbReference type="Pfam" id="PF02383"/>
    </source>
</evidence>
<dbReference type="EMBL" id="KZ992506">
    <property type="protein sequence ID" value="RKP09533.1"/>
    <property type="molecule type" value="Genomic_DNA"/>
</dbReference>
<evidence type="ECO:0000313" key="7">
    <source>
        <dbReference type="Proteomes" id="UP000271241"/>
    </source>
</evidence>
<feature type="region of interest" description="Disordered" evidence="4">
    <location>
        <begin position="1"/>
        <end position="39"/>
    </location>
</feature>
<evidence type="ECO:0000256" key="2">
    <source>
        <dbReference type="ARBA" id="ARBA00022801"/>
    </source>
</evidence>
<dbReference type="Proteomes" id="UP000271241">
    <property type="component" value="Unassembled WGS sequence"/>
</dbReference>
<feature type="domain" description="SAC" evidence="5">
    <location>
        <begin position="241"/>
        <end position="290"/>
    </location>
</feature>
<evidence type="ECO:0000256" key="3">
    <source>
        <dbReference type="ARBA" id="ARBA00023136"/>
    </source>
</evidence>
<dbReference type="STRING" id="78915.A0A4P9XTP0"/>
<keyword evidence="7" id="KW-1185">Reference proteome</keyword>
<sequence>MASSNGSINGGGSGNNGQARHHWPPNSAPANPRPRTAKARSRVLLTKFTLFETKARYYVLGCDEAESRFRVLKLDRTSLTSPSMPGGGGGGGGGGIPGVAPAYGDAGAIMAPGLAPANHPPPPAPSKASSLHGTPKSVSSPSPADRRSPKRTATSVTLADRRPISALGPMTSKTTMPLKGTPQARSTIAYARMPAPSPPRDEPPVVEDAAVYTRSECDDLLATIREGNRAIGGLHKVVDFYGIIGFVRFTEGYYMVLIKKRRAVATLGGHLVYHVEDTMMVNIRSSSKVERKNDEAR</sequence>
<dbReference type="GO" id="GO:0012505">
    <property type="term" value="C:endomembrane system"/>
    <property type="evidence" value="ECO:0007669"/>
    <property type="project" value="UniProtKB-SubCell"/>
</dbReference>
<evidence type="ECO:0000256" key="4">
    <source>
        <dbReference type="SAM" id="MobiDB-lite"/>
    </source>
</evidence>
<feature type="region of interest" description="Disordered" evidence="4">
    <location>
        <begin position="113"/>
        <end position="158"/>
    </location>
</feature>
<organism evidence="6 7">
    <name type="scientific">Thamnocephalis sphaerospora</name>
    <dbReference type="NCBI Taxonomy" id="78915"/>
    <lineage>
        <taxon>Eukaryota</taxon>
        <taxon>Fungi</taxon>
        <taxon>Fungi incertae sedis</taxon>
        <taxon>Zoopagomycota</taxon>
        <taxon>Zoopagomycotina</taxon>
        <taxon>Zoopagomycetes</taxon>
        <taxon>Zoopagales</taxon>
        <taxon>Sigmoideomycetaceae</taxon>
        <taxon>Thamnocephalis</taxon>
    </lineage>
</organism>
<protein>
    <recommendedName>
        <fullName evidence="5">SAC domain-containing protein</fullName>
    </recommendedName>
</protein>
<dbReference type="InterPro" id="IPR043573">
    <property type="entry name" value="Fig4-like"/>
</dbReference>
<feature type="compositionally biased region" description="Low complexity" evidence="4">
    <location>
        <begin position="24"/>
        <end position="34"/>
    </location>
</feature>
<dbReference type="PANTHER" id="PTHR45738:SF5">
    <property type="entry name" value="POLYPHOSPHOINOSITIDE PHOSPHATASE"/>
    <property type="match status" value="1"/>
</dbReference>
<dbReference type="AlphaFoldDB" id="A0A4P9XTP0"/>
<keyword evidence="2" id="KW-0378">Hydrolase</keyword>
<keyword evidence="3" id="KW-0472">Membrane</keyword>
<name>A0A4P9XTP0_9FUNG</name>